<dbReference type="Pfam" id="PF16899">
    <property type="entry name" value="Cyclin_C_2"/>
    <property type="match status" value="1"/>
</dbReference>
<feature type="domain" description="Cyclin-like" evidence="4">
    <location>
        <begin position="100"/>
        <end position="182"/>
    </location>
</feature>
<dbReference type="GO" id="GO:0006357">
    <property type="term" value="P:regulation of transcription by RNA polymerase II"/>
    <property type="evidence" value="ECO:0007669"/>
    <property type="project" value="InterPro"/>
</dbReference>
<dbReference type="GO" id="GO:0016301">
    <property type="term" value="F:kinase activity"/>
    <property type="evidence" value="ECO:0007669"/>
    <property type="project" value="UniProtKB-KW"/>
</dbReference>
<accession>A0AAV5R403</accession>
<keyword evidence="6" id="KW-1185">Reference proteome</keyword>
<evidence type="ECO:0000256" key="1">
    <source>
        <dbReference type="ARBA" id="ARBA00023127"/>
    </source>
</evidence>
<dbReference type="Proteomes" id="UP001378960">
    <property type="component" value="Unassembled WGS sequence"/>
</dbReference>
<evidence type="ECO:0000259" key="4">
    <source>
        <dbReference type="SMART" id="SM00385"/>
    </source>
</evidence>
<dbReference type="CDD" id="cd20524">
    <property type="entry name" value="CYCLIN_CCNH_rpt1"/>
    <property type="match status" value="1"/>
</dbReference>
<dbReference type="SUPFAM" id="SSF47954">
    <property type="entry name" value="Cyclin-like"/>
    <property type="match status" value="2"/>
</dbReference>
<dbReference type="InterPro" id="IPR031658">
    <property type="entry name" value="Cyclin_C_2"/>
</dbReference>
<evidence type="ECO:0000313" key="5">
    <source>
        <dbReference type="EMBL" id="GMM45356.1"/>
    </source>
</evidence>
<dbReference type="SMART" id="SM00385">
    <property type="entry name" value="CYCLIN"/>
    <property type="match status" value="1"/>
</dbReference>
<reference evidence="5 6" key="1">
    <citation type="journal article" date="2023" name="Elife">
        <title>Identification of key yeast species and microbe-microbe interactions impacting larval growth of Drosophila in the wild.</title>
        <authorList>
            <person name="Mure A."/>
            <person name="Sugiura Y."/>
            <person name="Maeda R."/>
            <person name="Honda K."/>
            <person name="Sakurai N."/>
            <person name="Takahashi Y."/>
            <person name="Watada M."/>
            <person name="Katoh T."/>
            <person name="Gotoh A."/>
            <person name="Gotoh Y."/>
            <person name="Taniguchi I."/>
            <person name="Nakamura K."/>
            <person name="Hayashi T."/>
            <person name="Katayama T."/>
            <person name="Uemura T."/>
            <person name="Hattori Y."/>
        </authorList>
    </citation>
    <scope>NUCLEOTIDE SEQUENCE [LARGE SCALE GENOMIC DNA]</scope>
    <source>
        <strain evidence="5 6">PK-24</strain>
    </source>
</reference>
<dbReference type="InterPro" id="IPR013763">
    <property type="entry name" value="Cyclin-like_dom"/>
</dbReference>
<dbReference type="InterPro" id="IPR043198">
    <property type="entry name" value="Cyclin/Ssn8"/>
</dbReference>
<dbReference type="InterPro" id="IPR036915">
    <property type="entry name" value="Cyclin-like_sf"/>
</dbReference>
<keyword evidence="1 2" id="KW-0195">Cyclin</keyword>
<dbReference type="CDD" id="cd20525">
    <property type="entry name" value="CYCLIN_CCNH_rpt2"/>
    <property type="match status" value="1"/>
</dbReference>
<evidence type="ECO:0000256" key="2">
    <source>
        <dbReference type="RuleBase" id="RU000383"/>
    </source>
</evidence>
<dbReference type="InterPro" id="IPR006671">
    <property type="entry name" value="Cyclin_N"/>
</dbReference>
<sequence length="482" mass="55888">MSEEIPLTPQLHGVADDLPVRITNDEMYRRSSQYRYWSFTKESLTDLRIKVNNKGKTIFEKRIYNLDDDSDMLIKKYITENEFKGINCSEEREIVIYYARKCQDLSNFFKFTTQVRLTAISFLFKFYLVHSVMEYYPQQIMYTCLFLSAKSENNFIGIKNFSNAIPKTTVESILQYEYLILETMRFTLTCHHPMNSLYGFFLDIQNILVKLDFNRLSKDYDTSRKIINESVFTDAQLLFTPPQIALAALYIADDVVCMRYLMRKFGVKRRQMLQQMEQNENEKEKVIVKKEDGINVDDSVTVKQEKDTEEENVVGDNKTVEGTPVDVKPDIKLEPESQSETPQTDTVETTATVKPTDEKNVDDIDESIKLVDDKDEEKQEVIEETPIEKYERILNIVKQCAAEIQNKIDPTVERAKIVSLKAHFCLDPVKYFKKISKDKPVVGNSNSISPDSTTTLSTTSVKREAPDDESNNLDTKRIKLES</sequence>
<evidence type="ECO:0000313" key="6">
    <source>
        <dbReference type="Proteomes" id="UP001378960"/>
    </source>
</evidence>
<dbReference type="AlphaFoldDB" id="A0AAV5R403"/>
<gene>
    <name evidence="5" type="ORF">DAPK24_019310</name>
</gene>
<keyword evidence="5" id="KW-0418">Kinase</keyword>
<feature type="region of interest" description="Disordered" evidence="3">
    <location>
        <begin position="304"/>
        <end position="325"/>
    </location>
</feature>
<feature type="compositionally biased region" description="Low complexity" evidence="3">
    <location>
        <begin position="447"/>
        <end position="460"/>
    </location>
</feature>
<evidence type="ECO:0000256" key="3">
    <source>
        <dbReference type="SAM" id="MobiDB-lite"/>
    </source>
</evidence>
<keyword evidence="5" id="KW-0808">Transferase</keyword>
<dbReference type="EMBL" id="BTGB01000002">
    <property type="protein sequence ID" value="GMM45356.1"/>
    <property type="molecule type" value="Genomic_DNA"/>
</dbReference>
<dbReference type="Pfam" id="PF00134">
    <property type="entry name" value="Cyclin_N"/>
    <property type="match status" value="1"/>
</dbReference>
<dbReference type="PANTHER" id="PTHR10026">
    <property type="entry name" value="CYCLIN"/>
    <property type="match status" value="1"/>
</dbReference>
<comment type="caution">
    <text evidence="5">The sequence shown here is derived from an EMBL/GenBank/DDBJ whole genome shotgun (WGS) entry which is preliminary data.</text>
</comment>
<dbReference type="GO" id="GO:0016538">
    <property type="term" value="F:cyclin-dependent protein serine/threonine kinase regulator activity"/>
    <property type="evidence" value="ECO:0007669"/>
    <property type="project" value="InterPro"/>
</dbReference>
<protein>
    <submittedName>
        <fullName evidence="5">TFIIH complex kinase subunit</fullName>
    </submittedName>
</protein>
<name>A0AAV5R403_PICKL</name>
<dbReference type="Gene3D" id="1.10.472.10">
    <property type="entry name" value="Cyclin-like"/>
    <property type="match status" value="2"/>
</dbReference>
<comment type="similarity">
    <text evidence="2">Belongs to the cyclin family.</text>
</comment>
<proteinExistence type="inferred from homology"/>
<feature type="region of interest" description="Disordered" evidence="3">
    <location>
        <begin position="442"/>
        <end position="482"/>
    </location>
</feature>
<organism evidence="5 6">
    <name type="scientific">Pichia kluyveri</name>
    <name type="common">Yeast</name>
    <dbReference type="NCBI Taxonomy" id="36015"/>
    <lineage>
        <taxon>Eukaryota</taxon>
        <taxon>Fungi</taxon>
        <taxon>Dikarya</taxon>
        <taxon>Ascomycota</taxon>
        <taxon>Saccharomycotina</taxon>
        <taxon>Pichiomycetes</taxon>
        <taxon>Pichiales</taxon>
        <taxon>Pichiaceae</taxon>
        <taxon>Pichia</taxon>
    </lineage>
</organism>